<comment type="caution">
    <text evidence="1">The sequence shown here is derived from an EMBL/GenBank/DDBJ whole genome shotgun (WGS) entry which is preliminary data.</text>
</comment>
<keyword evidence="2" id="KW-1185">Reference proteome</keyword>
<evidence type="ECO:0000313" key="2">
    <source>
        <dbReference type="Proteomes" id="UP001586593"/>
    </source>
</evidence>
<accession>A0ABR3V264</accession>
<proteinExistence type="predicted"/>
<reference evidence="1 2" key="1">
    <citation type="journal article" date="2024" name="Commun. Biol.">
        <title>Comparative genomic analysis of thermophilic fungi reveals convergent evolutionary adaptations and gene losses.</title>
        <authorList>
            <person name="Steindorff A.S."/>
            <person name="Aguilar-Pontes M.V."/>
            <person name="Robinson A.J."/>
            <person name="Andreopoulos B."/>
            <person name="LaButti K."/>
            <person name="Kuo A."/>
            <person name="Mondo S."/>
            <person name="Riley R."/>
            <person name="Otillar R."/>
            <person name="Haridas S."/>
            <person name="Lipzen A."/>
            <person name="Grimwood J."/>
            <person name="Schmutz J."/>
            <person name="Clum A."/>
            <person name="Reid I.D."/>
            <person name="Moisan M.C."/>
            <person name="Butler G."/>
            <person name="Nguyen T.T.M."/>
            <person name="Dewar K."/>
            <person name="Conant G."/>
            <person name="Drula E."/>
            <person name="Henrissat B."/>
            <person name="Hansel C."/>
            <person name="Singer S."/>
            <person name="Hutchinson M.I."/>
            <person name="de Vries R.P."/>
            <person name="Natvig D.O."/>
            <person name="Powell A.J."/>
            <person name="Tsang A."/>
            <person name="Grigoriev I.V."/>
        </authorList>
    </citation>
    <scope>NUCLEOTIDE SEQUENCE [LARGE SCALE GENOMIC DNA]</scope>
    <source>
        <strain evidence="1 2">ATCC 24622</strain>
    </source>
</reference>
<gene>
    <name evidence="1" type="ORF">VTK73DRAFT_5526</name>
</gene>
<dbReference type="Proteomes" id="UP001586593">
    <property type="component" value="Unassembled WGS sequence"/>
</dbReference>
<sequence>MGKAQNLGGKGSEFRGTKVYVPLLRFRLAVMRLRAWPKHKVRELSFVPHPSFSNIPPPPERTFLWLSNPSVWLFPILYPRREVSSLGTSTVFPVGLQAIPGTSFEPYLPLPQNGGPTCRQTELSDDKRSCDGPVETERKQQRFVYLTNENVALTAVCTCRNIGCLNHTVFLPFRPLAVEVSPYRDP</sequence>
<protein>
    <submittedName>
        <fullName evidence="1">Uncharacterized protein</fullName>
    </submittedName>
</protein>
<name>A0ABR3V264_9PEZI</name>
<evidence type="ECO:0000313" key="1">
    <source>
        <dbReference type="EMBL" id="KAL1835571.1"/>
    </source>
</evidence>
<dbReference type="EMBL" id="JAZHXJ010003080">
    <property type="protein sequence ID" value="KAL1835571.1"/>
    <property type="molecule type" value="Genomic_DNA"/>
</dbReference>
<organism evidence="1 2">
    <name type="scientific">Phialemonium thermophilum</name>
    <dbReference type="NCBI Taxonomy" id="223376"/>
    <lineage>
        <taxon>Eukaryota</taxon>
        <taxon>Fungi</taxon>
        <taxon>Dikarya</taxon>
        <taxon>Ascomycota</taxon>
        <taxon>Pezizomycotina</taxon>
        <taxon>Sordariomycetes</taxon>
        <taxon>Sordariomycetidae</taxon>
        <taxon>Cephalothecales</taxon>
        <taxon>Cephalothecaceae</taxon>
        <taxon>Phialemonium</taxon>
    </lineage>
</organism>